<keyword evidence="3" id="KW-0862">Zinc</keyword>
<dbReference type="OrthoDB" id="9808195at2"/>
<keyword evidence="3" id="KW-0479">Metal-binding</keyword>
<dbReference type="PANTHER" id="PTHR32494:SF5">
    <property type="entry name" value="ALLANTOATE AMIDOHYDROLASE"/>
    <property type="match status" value="1"/>
</dbReference>
<keyword evidence="6" id="KW-1185">Reference proteome</keyword>
<evidence type="ECO:0000259" key="4">
    <source>
        <dbReference type="Pfam" id="PF07687"/>
    </source>
</evidence>
<dbReference type="NCBIfam" id="NF006769">
    <property type="entry name" value="PRK09290.1-3"/>
    <property type="match status" value="1"/>
</dbReference>
<dbReference type="EC" id="3.5.-.-" evidence="5"/>
<gene>
    <name evidence="5" type="ORF">CEV31_3380</name>
</gene>
<dbReference type="NCBIfam" id="NF006771">
    <property type="entry name" value="PRK09290.1-5"/>
    <property type="match status" value="1"/>
</dbReference>
<dbReference type="InterPro" id="IPR010158">
    <property type="entry name" value="Amidase_Cbmase"/>
</dbReference>
<comment type="similarity">
    <text evidence="1">Belongs to the peptidase M20 family.</text>
</comment>
<evidence type="ECO:0000256" key="1">
    <source>
        <dbReference type="ARBA" id="ARBA00006153"/>
    </source>
</evidence>
<dbReference type="GO" id="GO:0046872">
    <property type="term" value="F:metal ion binding"/>
    <property type="evidence" value="ECO:0007669"/>
    <property type="project" value="UniProtKB-KW"/>
</dbReference>
<dbReference type="Pfam" id="PF07687">
    <property type="entry name" value="M20_dimer"/>
    <property type="match status" value="1"/>
</dbReference>
<sequence length="418" mass="45124">MSNMIVDENRLWNSLMETAKIGGLPNGGVARLTLTEHDKKVRDWLTAQCGKLGMSVKIDEVGNMFALREGRNNALAPIAMGSHLDTQPTGGKFDGVLGVLGALEVLRTLDQSGYVTEAPLMLVNWTNEEGSRFAPAMLGSGVYAGVYSRHYADNREDVEGIKFGNALDDIGYRGEATRQETGFGAMFELHIEQGPILEAQEKLIGVVQGVQGMRWYEGRLIGCAAHTGSTPMSMRRNALLGAARLISFVDDLAHEHAPHAVGTIGFMEITPNSSNVIPGEVHFTVDIRHPDDAVLDEMEARIFEIFDQQKELNALDGSLECISRNDAVVFNSDCIGSVRHAADKHGYSSMDLISGAGHDAAHTATIAPTTMIFVPSEGGLSHNEAEATSSTECTAGVQVLLDAVMHYDRKIAEQQSAV</sequence>
<evidence type="ECO:0000313" key="6">
    <source>
        <dbReference type="Proteomes" id="UP000215590"/>
    </source>
</evidence>
<name>A0A256FF65_9HYPH</name>
<dbReference type="NCBIfam" id="TIGR01879">
    <property type="entry name" value="hydantase"/>
    <property type="match status" value="1"/>
</dbReference>
<feature type="binding site" evidence="3">
    <location>
        <position position="83"/>
    </location>
    <ligand>
        <name>Zn(2+)</name>
        <dbReference type="ChEBI" id="CHEBI:29105"/>
        <label>1</label>
    </ligand>
</feature>
<evidence type="ECO:0000256" key="3">
    <source>
        <dbReference type="PIRSR" id="PIRSR001235-1"/>
    </source>
</evidence>
<dbReference type="SUPFAM" id="SSF53187">
    <property type="entry name" value="Zn-dependent exopeptidases"/>
    <property type="match status" value="1"/>
</dbReference>
<accession>A0A256FF65</accession>
<feature type="binding site" evidence="3">
    <location>
        <position position="94"/>
    </location>
    <ligand>
        <name>Zn(2+)</name>
        <dbReference type="ChEBI" id="CHEBI:29105"/>
        <label>2</label>
    </ligand>
</feature>
<dbReference type="EMBL" id="NNRJ01000052">
    <property type="protein sequence ID" value="OYR13484.1"/>
    <property type="molecule type" value="Genomic_DNA"/>
</dbReference>
<feature type="binding site" evidence="3">
    <location>
        <position position="94"/>
    </location>
    <ligand>
        <name>Zn(2+)</name>
        <dbReference type="ChEBI" id="CHEBI:29105"/>
        <label>1</label>
    </ligand>
</feature>
<proteinExistence type="inferred from homology"/>
<dbReference type="SUPFAM" id="SSF55031">
    <property type="entry name" value="Bacterial exopeptidase dimerisation domain"/>
    <property type="match status" value="1"/>
</dbReference>
<comment type="caution">
    <text evidence="5">The sequence shown here is derived from an EMBL/GenBank/DDBJ whole genome shotgun (WGS) entry which is preliminary data.</text>
</comment>
<dbReference type="CDD" id="cd03884">
    <property type="entry name" value="M20_bAS"/>
    <property type="match status" value="1"/>
</dbReference>
<reference evidence="5 6" key="1">
    <citation type="submission" date="2017-07" db="EMBL/GenBank/DDBJ databases">
        <title>Phylogenetic study on the rhizospheric bacterium Ochrobactrum sp. A44.</title>
        <authorList>
            <person name="Krzyzanowska D.M."/>
            <person name="Ossowicki A."/>
            <person name="Rajewska M."/>
            <person name="Maciag T."/>
            <person name="Kaczynski Z."/>
            <person name="Czerwicka M."/>
            <person name="Jafra S."/>
        </authorList>
    </citation>
    <scope>NUCLEOTIDE SEQUENCE [LARGE SCALE GENOMIC DNA]</scope>
    <source>
        <strain evidence="5 6">DSM 7216</strain>
    </source>
</reference>
<dbReference type="Pfam" id="PF01546">
    <property type="entry name" value="Peptidase_M20"/>
    <property type="match status" value="1"/>
</dbReference>
<evidence type="ECO:0000256" key="2">
    <source>
        <dbReference type="ARBA" id="ARBA00022801"/>
    </source>
</evidence>
<dbReference type="InterPro" id="IPR011650">
    <property type="entry name" value="Peptidase_M20_dimer"/>
</dbReference>
<feature type="domain" description="Peptidase M20 dimerisation" evidence="4">
    <location>
        <begin position="210"/>
        <end position="310"/>
    </location>
</feature>
<dbReference type="InterPro" id="IPR036264">
    <property type="entry name" value="Bact_exopeptidase_dim_dom"/>
</dbReference>
<evidence type="ECO:0000313" key="5">
    <source>
        <dbReference type="EMBL" id="OYR13484.1"/>
    </source>
</evidence>
<feature type="binding site" evidence="3">
    <location>
        <position position="382"/>
    </location>
    <ligand>
        <name>Zn(2+)</name>
        <dbReference type="ChEBI" id="CHEBI:29105"/>
        <label>2</label>
    </ligand>
</feature>
<feature type="binding site" evidence="3">
    <location>
        <position position="129"/>
    </location>
    <ligand>
        <name>Zn(2+)</name>
        <dbReference type="ChEBI" id="CHEBI:29105"/>
        <label>2</label>
    </ligand>
</feature>
<dbReference type="Gene3D" id="3.30.70.360">
    <property type="match status" value="1"/>
</dbReference>
<comment type="cofactor">
    <cofactor evidence="3">
        <name>Zn(2+)</name>
        <dbReference type="ChEBI" id="CHEBI:29105"/>
    </cofactor>
    <text evidence="3">Binds 2 Zn(2+) ions per subunit.</text>
</comment>
<protein>
    <submittedName>
        <fullName evidence="5">Amidase, hydantoinase/carbamoylase family protein</fullName>
        <ecNumber evidence="5">3.5.-.-</ecNumber>
    </submittedName>
</protein>
<keyword evidence="2 5" id="KW-0378">Hydrolase</keyword>
<dbReference type="Proteomes" id="UP000215590">
    <property type="component" value="Unassembled WGS sequence"/>
</dbReference>
<feature type="binding site" evidence="3">
    <location>
        <position position="190"/>
    </location>
    <ligand>
        <name>Zn(2+)</name>
        <dbReference type="ChEBI" id="CHEBI:29105"/>
        <label>1</label>
    </ligand>
</feature>
<dbReference type="AlphaFoldDB" id="A0A256FF65"/>
<organism evidence="5 6">
    <name type="scientific">Brucella thiophenivorans</name>
    <dbReference type="NCBI Taxonomy" id="571255"/>
    <lineage>
        <taxon>Bacteria</taxon>
        <taxon>Pseudomonadati</taxon>
        <taxon>Pseudomonadota</taxon>
        <taxon>Alphaproteobacteria</taxon>
        <taxon>Hyphomicrobiales</taxon>
        <taxon>Brucellaceae</taxon>
        <taxon>Brucella/Ochrobactrum group</taxon>
        <taxon>Brucella</taxon>
    </lineage>
</organism>
<dbReference type="PANTHER" id="PTHR32494">
    <property type="entry name" value="ALLANTOATE DEIMINASE-RELATED"/>
    <property type="match status" value="1"/>
</dbReference>
<dbReference type="Gene3D" id="3.40.630.10">
    <property type="entry name" value="Zn peptidases"/>
    <property type="match status" value="1"/>
</dbReference>
<dbReference type="RefSeq" id="WP_094508767.1">
    <property type="nucleotide sequence ID" value="NZ_JBHEEK010000007.1"/>
</dbReference>
<dbReference type="GO" id="GO:0016813">
    <property type="term" value="F:hydrolase activity, acting on carbon-nitrogen (but not peptide) bonds, in linear amidines"/>
    <property type="evidence" value="ECO:0007669"/>
    <property type="project" value="InterPro"/>
</dbReference>
<dbReference type="PIRSF" id="PIRSF001235">
    <property type="entry name" value="Amidase_carbamoylase"/>
    <property type="match status" value="1"/>
</dbReference>
<dbReference type="InterPro" id="IPR002933">
    <property type="entry name" value="Peptidase_M20"/>
</dbReference>